<accession>A0A2N3QEB8</accession>
<name>A0A2N3QEB8_9BIFI</name>
<dbReference type="Proteomes" id="UP000233727">
    <property type="component" value="Unassembled WGS sequence"/>
</dbReference>
<sequence length="137" mass="14712">MTTNGTTATPHAWRALLPADGRIGVCTQVGRVFIPESCPRQTITMTGARLVRAVRACWPDGRFTRWVTIIPGDGKTLNAINGLSGGEIVEFAGQPCEWHDRNGGSCYAVVVHELEITARRSMRRPATAVGKPAGARG</sequence>
<comment type="caution">
    <text evidence="1">The sequence shown here is derived from an EMBL/GenBank/DDBJ whole genome shotgun (WGS) entry which is preliminary data.</text>
</comment>
<protein>
    <submittedName>
        <fullName evidence="1">Uncharacterized protein</fullName>
    </submittedName>
</protein>
<evidence type="ECO:0000313" key="1">
    <source>
        <dbReference type="EMBL" id="PKU88444.1"/>
    </source>
</evidence>
<proteinExistence type="predicted"/>
<evidence type="ECO:0000313" key="2">
    <source>
        <dbReference type="Proteomes" id="UP000233727"/>
    </source>
</evidence>
<organism evidence="1 2">
    <name type="scientific">Bifidobacterium thermophilum</name>
    <dbReference type="NCBI Taxonomy" id="33905"/>
    <lineage>
        <taxon>Bacteria</taxon>
        <taxon>Bacillati</taxon>
        <taxon>Actinomycetota</taxon>
        <taxon>Actinomycetes</taxon>
        <taxon>Bifidobacteriales</taxon>
        <taxon>Bifidobacteriaceae</taxon>
        <taxon>Bifidobacterium</taxon>
    </lineage>
</organism>
<dbReference type="RefSeq" id="WP_101455442.1">
    <property type="nucleotide sequence ID" value="NZ_PCGY01000024.1"/>
</dbReference>
<gene>
    <name evidence="1" type="ORF">CQR47_1793</name>
</gene>
<dbReference type="EMBL" id="PCGY01000024">
    <property type="protein sequence ID" value="PKU88444.1"/>
    <property type="molecule type" value="Genomic_DNA"/>
</dbReference>
<dbReference type="AlphaFoldDB" id="A0A2N3QEB8"/>
<reference evidence="1 2" key="1">
    <citation type="submission" date="2017-10" db="EMBL/GenBank/DDBJ databases">
        <title>Bifidobacterium genomics.</title>
        <authorList>
            <person name="Lugli G.A."/>
            <person name="Milani C."/>
            <person name="Mancabelli L."/>
        </authorList>
    </citation>
    <scope>NUCLEOTIDE SEQUENCE [LARGE SCALE GENOMIC DNA]</scope>
    <source>
        <strain evidence="1 2">1542B</strain>
    </source>
</reference>